<evidence type="ECO:0000256" key="4">
    <source>
        <dbReference type="ARBA" id="ARBA00023136"/>
    </source>
</evidence>
<evidence type="ECO:0000256" key="1">
    <source>
        <dbReference type="ARBA" id="ARBA00004141"/>
    </source>
</evidence>
<dbReference type="PANTHER" id="PTHR12428:SF65">
    <property type="entry name" value="CYTOCHROME C OXIDASE ASSEMBLY PROTEIN COX18, MITOCHONDRIAL"/>
    <property type="match status" value="1"/>
</dbReference>
<keyword evidence="9" id="KW-1185">Reference proteome</keyword>
<reference evidence="8" key="1">
    <citation type="submission" date="2025-08" db="UniProtKB">
        <authorList>
            <consortium name="Ensembl"/>
        </authorList>
    </citation>
    <scope>IDENTIFICATION</scope>
</reference>
<dbReference type="CDD" id="cd20069">
    <property type="entry name" value="5TM_Oxa1-like"/>
    <property type="match status" value="1"/>
</dbReference>
<dbReference type="Proteomes" id="UP000261620">
    <property type="component" value="Unplaced"/>
</dbReference>
<evidence type="ECO:0000313" key="8">
    <source>
        <dbReference type="Ensembl" id="ENSMMOP00000005488.1"/>
    </source>
</evidence>
<keyword evidence="4 6" id="KW-0472">Membrane</keyword>
<protein>
    <recommendedName>
        <fullName evidence="7">Membrane insertase YidC/Oxa/ALB C-terminal domain-containing protein</fullName>
    </recommendedName>
</protein>
<dbReference type="AlphaFoldDB" id="A0A3Q3VV78"/>
<dbReference type="GO" id="GO:0032977">
    <property type="term" value="F:membrane insertase activity"/>
    <property type="evidence" value="ECO:0007669"/>
    <property type="project" value="InterPro"/>
</dbReference>
<dbReference type="GO" id="GO:0032979">
    <property type="term" value="P:protein insertion into mitochondrial inner membrane from matrix"/>
    <property type="evidence" value="ECO:0007669"/>
    <property type="project" value="TreeGrafter"/>
</dbReference>
<dbReference type="InterPro" id="IPR028055">
    <property type="entry name" value="YidC/Oxa/ALB_C"/>
</dbReference>
<dbReference type="Pfam" id="PF02096">
    <property type="entry name" value="60KD_IMP"/>
    <property type="match status" value="1"/>
</dbReference>
<dbReference type="InterPro" id="IPR001708">
    <property type="entry name" value="YidC/ALB3/OXA1/COX18"/>
</dbReference>
<feature type="domain" description="Membrane insertase YidC/Oxa/ALB C-terminal" evidence="7">
    <location>
        <begin position="103"/>
        <end position="318"/>
    </location>
</feature>
<dbReference type="GO" id="GO:0033617">
    <property type="term" value="P:mitochondrial respiratory chain complex IV assembly"/>
    <property type="evidence" value="ECO:0007669"/>
    <property type="project" value="TreeGrafter"/>
</dbReference>
<dbReference type="STRING" id="94237.ENSMMOP00000005488"/>
<accession>A0A3Q3VV78</accession>
<feature type="transmembrane region" description="Helical" evidence="6">
    <location>
        <begin position="247"/>
        <end position="265"/>
    </location>
</feature>
<dbReference type="Ensembl" id="ENSMMOT00000005584.1">
    <property type="protein sequence ID" value="ENSMMOP00000005488.1"/>
    <property type="gene ID" value="ENSMMOG00000004325.1"/>
</dbReference>
<evidence type="ECO:0000256" key="2">
    <source>
        <dbReference type="ARBA" id="ARBA00022692"/>
    </source>
</evidence>
<comment type="subcellular location">
    <subcellularLocation>
        <location evidence="1 5">Membrane</location>
        <topology evidence="1 5">Multi-pass membrane protein</topology>
    </subcellularLocation>
</comment>
<evidence type="ECO:0000259" key="7">
    <source>
        <dbReference type="Pfam" id="PF02096"/>
    </source>
</evidence>
<name>A0A3Q3VV78_MOLML</name>
<evidence type="ECO:0000256" key="3">
    <source>
        <dbReference type="ARBA" id="ARBA00022989"/>
    </source>
</evidence>
<organism evidence="8 9">
    <name type="scientific">Mola mola</name>
    <name type="common">Ocean sunfish</name>
    <name type="synonym">Tetraodon mola</name>
    <dbReference type="NCBI Taxonomy" id="94237"/>
    <lineage>
        <taxon>Eukaryota</taxon>
        <taxon>Metazoa</taxon>
        <taxon>Chordata</taxon>
        <taxon>Craniata</taxon>
        <taxon>Vertebrata</taxon>
        <taxon>Euteleostomi</taxon>
        <taxon>Actinopterygii</taxon>
        <taxon>Neopterygii</taxon>
        <taxon>Teleostei</taxon>
        <taxon>Neoteleostei</taxon>
        <taxon>Acanthomorphata</taxon>
        <taxon>Eupercaria</taxon>
        <taxon>Tetraodontiformes</taxon>
        <taxon>Molidae</taxon>
        <taxon>Mola</taxon>
    </lineage>
</organism>
<dbReference type="PANTHER" id="PTHR12428">
    <property type="entry name" value="OXA1"/>
    <property type="match status" value="1"/>
</dbReference>
<keyword evidence="2 5" id="KW-0812">Transmembrane</keyword>
<reference evidence="8" key="2">
    <citation type="submission" date="2025-09" db="UniProtKB">
        <authorList>
            <consortium name="Ensembl"/>
        </authorList>
    </citation>
    <scope>IDENTIFICATION</scope>
</reference>
<evidence type="ECO:0000313" key="9">
    <source>
        <dbReference type="Proteomes" id="UP000261620"/>
    </source>
</evidence>
<keyword evidence="3 6" id="KW-1133">Transmembrane helix</keyword>
<sequence>MLKFAVLRRPARRTAYTCSVGLSAVRCHMVPVRTLSEARTLSGVRTLSGTRTLLGVQTLSGTRTLSSGGAGAAGWYSSLSDSPPVHLCEQCLVSLQQVSGLPWWLNIVMSTLAVRTLITLPLAAYQMVIVAKVEALQAEISELVKRLQLEVSVRARERGWLLFFSRFQFQKNLRRIISQLYIRDNCHPFKASLLVWVQLPLWISLSLALRKLIQGKQQPVSSAGLQSELATGGALWFPDLTLPDSTWILPICLGLTNLLIVEMFSLQRVNPSRFQRIVTNSIRMLTVLMVPIAATVPSSMALYWVTSSLVGFGHNLLLRSLLLHRLLRLPAQRSDSPYRDLLAAFFTKYCK</sequence>
<proteinExistence type="inferred from homology"/>
<dbReference type="GO" id="GO:0005743">
    <property type="term" value="C:mitochondrial inner membrane"/>
    <property type="evidence" value="ECO:0007669"/>
    <property type="project" value="TreeGrafter"/>
</dbReference>
<comment type="similarity">
    <text evidence="5">Belongs to the OXA1/ALB3/YidC family.</text>
</comment>
<evidence type="ECO:0000256" key="6">
    <source>
        <dbReference type="SAM" id="Phobius"/>
    </source>
</evidence>
<evidence type="ECO:0000256" key="5">
    <source>
        <dbReference type="RuleBase" id="RU003945"/>
    </source>
</evidence>